<dbReference type="AlphaFoldDB" id="A0A5R9FAL0"/>
<dbReference type="PANTHER" id="PTHR32432:SF3">
    <property type="entry name" value="ETHANOLAMINE UTILIZATION PROTEIN EUTJ"/>
    <property type="match status" value="1"/>
</dbReference>
<reference evidence="1 2" key="1">
    <citation type="submission" date="2019-04" db="EMBL/GenBank/DDBJ databases">
        <title>Bacillus caeni sp. nov., a bacterium isolated from mangrove sediment.</title>
        <authorList>
            <person name="Huang H."/>
            <person name="Mo K."/>
            <person name="Hu Y."/>
        </authorList>
    </citation>
    <scope>NUCLEOTIDE SEQUENCE [LARGE SCALE GENOMIC DNA]</scope>
    <source>
        <strain evidence="1 2">HB172195</strain>
    </source>
</reference>
<organism evidence="1 2">
    <name type="scientific">Exobacillus caeni</name>
    <dbReference type="NCBI Taxonomy" id="2574798"/>
    <lineage>
        <taxon>Bacteria</taxon>
        <taxon>Bacillati</taxon>
        <taxon>Bacillota</taxon>
        <taxon>Bacilli</taxon>
        <taxon>Bacillales</taxon>
        <taxon>Guptibacillaceae</taxon>
        <taxon>Exobacillus</taxon>
    </lineage>
</organism>
<dbReference type="InterPro" id="IPR050696">
    <property type="entry name" value="FtsA/MreB"/>
</dbReference>
<dbReference type="PANTHER" id="PTHR32432">
    <property type="entry name" value="CELL DIVISION PROTEIN FTSA-RELATED"/>
    <property type="match status" value="1"/>
</dbReference>
<evidence type="ECO:0000313" key="2">
    <source>
        <dbReference type="Proteomes" id="UP000308230"/>
    </source>
</evidence>
<dbReference type="EMBL" id="SWLG01000001">
    <property type="protein sequence ID" value="TLS39236.1"/>
    <property type="molecule type" value="Genomic_DNA"/>
</dbReference>
<dbReference type="OrthoDB" id="2690797at2"/>
<evidence type="ECO:0000313" key="1">
    <source>
        <dbReference type="EMBL" id="TLS39236.1"/>
    </source>
</evidence>
<dbReference type="RefSeq" id="WP_138122882.1">
    <property type="nucleotide sequence ID" value="NZ_SWLG01000001.1"/>
</dbReference>
<sequence length="332" mass="38055">MGLLTGRNKTTFALTITDHVIRLLEVKQPSLNGVRFFHERYLPEGIVREGKIIEAETLEMILQECVSEWGLKRKKVHFIVPEFLVVLRKESIPKEVADNEIKGHLYMEIGSSIHLPFDDPVFDYEVLYGPDSERKILLFAAPEDVINQYVSILDEVNIKVASADVSALALYRLLYFLDLVERKESTLLIQYNLTSVNLSIFTNHYPEFIRHVLLDTPYSDWKKELKGGVEVLTWSGEMDQLIEEIQDSIVEIQRVLDFYRFSMKQGKTGVSKILLVGDHPKLNLAAEELERKLQIPYSIVQQPELVTTDGVMLPHHFYPVLGLALKGVDQFG</sequence>
<keyword evidence="2" id="KW-1185">Reference proteome</keyword>
<name>A0A5R9FAL0_9BACL</name>
<comment type="caution">
    <text evidence="1">The sequence shown here is derived from an EMBL/GenBank/DDBJ whole genome shotgun (WGS) entry which is preliminary data.</text>
</comment>
<dbReference type="InterPro" id="IPR005883">
    <property type="entry name" value="PilM"/>
</dbReference>
<dbReference type="Proteomes" id="UP000308230">
    <property type="component" value="Unassembled WGS sequence"/>
</dbReference>
<proteinExistence type="predicted"/>
<protein>
    <submittedName>
        <fullName evidence="1">Pilus assembly protein PilM</fullName>
    </submittedName>
</protein>
<gene>
    <name evidence="1" type="ORF">FCL54_02710</name>
</gene>
<dbReference type="Pfam" id="PF11104">
    <property type="entry name" value="PilM_2"/>
    <property type="match status" value="1"/>
</dbReference>
<dbReference type="Gene3D" id="3.30.420.40">
    <property type="match status" value="1"/>
</dbReference>
<accession>A0A5R9FAL0</accession>